<feature type="domain" description="HTH tetR-type" evidence="5">
    <location>
        <begin position="12"/>
        <end position="72"/>
    </location>
</feature>
<feature type="DNA-binding region" description="H-T-H motif" evidence="4">
    <location>
        <begin position="35"/>
        <end position="54"/>
    </location>
</feature>
<dbReference type="PROSITE" id="PS50977">
    <property type="entry name" value="HTH_TETR_2"/>
    <property type="match status" value="1"/>
</dbReference>
<organism evidence="6 7">
    <name type="scientific">Tsukamurella soli</name>
    <dbReference type="NCBI Taxonomy" id="644556"/>
    <lineage>
        <taxon>Bacteria</taxon>
        <taxon>Bacillati</taxon>
        <taxon>Actinomycetota</taxon>
        <taxon>Actinomycetes</taxon>
        <taxon>Mycobacteriales</taxon>
        <taxon>Tsukamurellaceae</taxon>
        <taxon>Tsukamurella</taxon>
    </lineage>
</organism>
<keyword evidence="3" id="KW-0804">Transcription</keyword>
<dbReference type="InterPro" id="IPR009057">
    <property type="entry name" value="Homeodomain-like_sf"/>
</dbReference>
<protein>
    <submittedName>
        <fullName evidence="6">TetR/AcrR family transcriptional regulator</fullName>
    </submittedName>
</protein>
<dbReference type="InterPro" id="IPR001647">
    <property type="entry name" value="HTH_TetR"/>
</dbReference>
<evidence type="ECO:0000256" key="3">
    <source>
        <dbReference type="ARBA" id="ARBA00023163"/>
    </source>
</evidence>
<evidence type="ECO:0000256" key="4">
    <source>
        <dbReference type="PROSITE-ProRule" id="PRU00335"/>
    </source>
</evidence>
<keyword evidence="7" id="KW-1185">Reference proteome</keyword>
<dbReference type="Proteomes" id="UP001500635">
    <property type="component" value="Unassembled WGS sequence"/>
</dbReference>
<sequence length="213" mass="22501">MLMAMTRAQSQARTRALLVSEATRLFLERGFAATSLDAIGEAAGFTRGAVYSNFASKTEIGLAVLDGLYASVAQSAGEAAARVADQGPARWIEVVAQSMESSIGAPRWARLEVEVAASCTDEQVRESFGRRYAEMRASWQRGFLAVHDPQGSLTADPEQIALLLVSALLGAGLQRAADPSIPFDRVVGAIRLVADALAPAGRADRRSASGPQP</sequence>
<comment type="caution">
    <text evidence="6">The sequence shown here is derived from an EMBL/GenBank/DDBJ whole genome shotgun (WGS) entry which is preliminary data.</text>
</comment>
<proteinExistence type="predicted"/>
<evidence type="ECO:0000259" key="5">
    <source>
        <dbReference type="PROSITE" id="PS50977"/>
    </source>
</evidence>
<dbReference type="Gene3D" id="1.10.357.10">
    <property type="entry name" value="Tetracycline Repressor, domain 2"/>
    <property type="match status" value="1"/>
</dbReference>
<dbReference type="PANTHER" id="PTHR47506:SF1">
    <property type="entry name" value="HTH-TYPE TRANSCRIPTIONAL REGULATOR YJDC"/>
    <property type="match status" value="1"/>
</dbReference>
<dbReference type="PANTHER" id="PTHR47506">
    <property type="entry name" value="TRANSCRIPTIONAL REGULATORY PROTEIN"/>
    <property type="match status" value="1"/>
</dbReference>
<dbReference type="SUPFAM" id="SSF48498">
    <property type="entry name" value="Tetracyclin repressor-like, C-terminal domain"/>
    <property type="match status" value="1"/>
</dbReference>
<keyword evidence="1" id="KW-0805">Transcription regulation</keyword>
<gene>
    <name evidence="6" type="ORF">GCM10023147_16630</name>
</gene>
<keyword evidence="2 4" id="KW-0238">DNA-binding</keyword>
<dbReference type="Pfam" id="PF00440">
    <property type="entry name" value="TetR_N"/>
    <property type="match status" value="1"/>
</dbReference>
<evidence type="ECO:0000313" key="7">
    <source>
        <dbReference type="Proteomes" id="UP001500635"/>
    </source>
</evidence>
<dbReference type="SUPFAM" id="SSF46689">
    <property type="entry name" value="Homeodomain-like"/>
    <property type="match status" value="1"/>
</dbReference>
<evidence type="ECO:0000256" key="1">
    <source>
        <dbReference type="ARBA" id="ARBA00023015"/>
    </source>
</evidence>
<name>A0ABP8JEW4_9ACTN</name>
<evidence type="ECO:0000256" key="2">
    <source>
        <dbReference type="ARBA" id="ARBA00023125"/>
    </source>
</evidence>
<accession>A0ABP8JEW4</accession>
<reference evidence="7" key="1">
    <citation type="journal article" date="2019" name="Int. J. Syst. Evol. Microbiol.">
        <title>The Global Catalogue of Microorganisms (GCM) 10K type strain sequencing project: providing services to taxonomists for standard genome sequencing and annotation.</title>
        <authorList>
            <consortium name="The Broad Institute Genomics Platform"/>
            <consortium name="The Broad Institute Genome Sequencing Center for Infectious Disease"/>
            <person name="Wu L."/>
            <person name="Ma J."/>
        </authorList>
    </citation>
    <scope>NUCLEOTIDE SEQUENCE [LARGE SCALE GENOMIC DNA]</scope>
    <source>
        <strain evidence="7">JCM 17688</strain>
    </source>
</reference>
<dbReference type="EMBL" id="BAABFR010000019">
    <property type="protein sequence ID" value="GAA4389628.1"/>
    <property type="molecule type" value="Genomic_DNA"/>
</dbReference>
<dbReference type="InterPro" id="IPR036271">
    <property type="entry name" value="Tet_transcr_reg_TetR-rel_C_sf"/>
</dbReference>
<dbReference type="PRINTS" id="PR00455">
    <property type="entry name" value="HTHTETR"/>
</dbReference>
<evidence type="ECO:0000313" key="6">
    <source>
        <dbReference type="EMBL" id="GAA4389628.1"/>
    </source>
</evidence>